<feature type="repeat" description="PPR" evidence="2">
    <location>
        <begin position="376"/>
        <end position="410"/>
    </location>
</feature>
<dbReference type="PANTHER" id="PTHR47926">
    <property type="entry name" value="PENTATRICOPEPTIDE REPEAT-CONTAINING PROTEIN"/>
    <property type="match status" value="1"/>
</dbReference>
<evidence type="ECO:0000313" key="4">
    <source>
        <dbReference type="EMBL" id="CAI9289642.1"/>
    </source>
</evidence>
<keyword evidence="1" id="KW-0677">Repeat</keyword>
<dbReference type="SUPFAM" id="SSF48452">
    <property type="entry name" value="TPR-like"/>
    <property type="match status" value="1"/>
</dbReference>
<dbReference type="Proteomes" id="UP001177003">
    <property type="component" value="Chromosome 6"/>
</dbReference>
<evidence type="ECO:0000256" key="3">
    <source>
        <dbReference type="SAM" id="MobiDB-lite"/>
    </source>
</evidence>
<name>A0AA35ZDB2_LACSI</name>
<feature type="repeat" description="PPR" evidence="2">
    <location>
        <begin position="275"/>
        <end position="309"/>
    </location>
</feature>
<proteinExistence type="predicted"/>
<dbReference type="GO" id="GO:0003723">
    <property type="term" value="F:RNA binding"/>
    <property type="evidence" value="ECO:0007669"/>
    <property type="project" value="InterPro"/>
</dbReference>
<dbReference type="Pfam" id="PF12854">
    <property type="entry name" value="PPR_1"/>
    <property type="match status" value="1"/>
</dbReference>
<evidence type="ECO:0000256" key="1">
    <source>
        <dbReference type="ARBA" id="ARBA00022737"/>
    </source>
</evidence>
<dbReference type="InterPro" id="IPR046848">
    <property type="entry name" value="E_motif"/>
</dbReference>
<reference evidence="4" key="1">
    <citation type="submission" date="2023-04" db="EMBL/GenBank/DDBJ databases">
        <authorList>
            <person name="Vijverberg K."/>
            <person name="Xiong W."/>
            <person name="Schranz E."/>
        </authorList>
    </citation>
    <scope>NUCLEOTIDE SEQUENCE</scope>
</reference>
<dbReference type="Gene3D" id="1.25.40.10">
    <property type="entry name" value="Tetratricopeptide repeat domain"/>
    <property type="match status" value="4"/>
</dbReference>
<dbReference type="Pfam" id="PF20431">
    <property type="entry name" value="E_motif"/>
    <property type="match status" value="1"/>
</dbReference>
<feature type="repeat" description="PPR" evidence="2">
    <location>
        <begin position="513"/>
        <end position="547"/>
    </location>
</feature>
<gene>
    <name evidence="4" type="ORF">LSALG_LOCUS28871</name>
</gene>
<evidence type="ECO:0008006" key="6">
    <source>
        <dbReference type="Google" id="ProtNLM"/>
    </source>
</evidence>
<dbReference type="AlphaFoldDB" id="A0AA35ZDB2"/>
<dbReference type="FunFam" id="1.25.40.10:FF:000090">
    <property type="entry name" value="Pentatricopeptide repeat-containing protein, chloroplastic"/>
    <property type="match status" value="1"/>
</dbReference>
<accession>A0AA35ZDB2</accession>
<dbReference type="EMBL" id="OX465082">
    <property type="protein sequence ID" value="CAI9289642.1"/>
    <property type="molecule type" value="Genomic_DNA"/>
</dbReference>
<dbReference type="Pfam" id="PF13041">
    <property type="entry name" value="PPR_2"/>
    <property type="match status" value="3"/>
</dbReference>
<dbReference type="NCBIfam" id="TIGR00756">
    <property type="entry name" value="PPR"/>
    <property type="match status" value="3"/>
</dbReference>
<feature type="region of interest" description="Disordered" evidence="3">
    <location>
        <begin position="1"/>
        <end position="44"/>
    </location>
</feature>
<keyword evidence="5" id="KW-1185">Reference proteome</keyword>
<protein>
    <recommendedName>
        <fullName evidence="6">Pentatricopeptide repeat-containing protein</fullName>
    </recommendedName>
</protein>
<dbReference type="InterPro" id="IPR046960">
    <property type="entry name" value="PPR_At4g14850-like_plant"/>
</dbReference>
<dbReference type="PANTHER" id="PTHR47926:SF357">
    <property type="entry name" value="PENTATRICOPEPTIDE REPEAT-CONTAINING PROTEIN"/>
    <property type="match status" value="1"/>
</dbReference>
<sequence>MEFNTINPPELCRSGGSDVENRRSSGNYSGSSLKLRQSKGGGVGCGGSSSKLLDLEVVVMNHCKNFVDLADESGLFIMYDLLDEGGDGNVNFKSIRLLHSVLHTDVTETQKSDQTATKSVASSSKRSCFLDASKLFDELPQWDVVSVTTLISQLTRQNRQNEAFYIFSKMLQMEITPNEYTLAALIHASTSLKNLNLGKQLHCYAIKTSFNPNVFVGTAVTDLYAKLNTIEEAQMVFDETHDPNVVSYTALVSGYIKKERFNDAVRIFKTMPEKNVVTWNAMIGGYSQKGHNEEAVNLFINMLREGIVPTQNTFPCVFSSAGNTAALGIGKSIHASAIKNLGKIGVFIGNSLITFYSKCGNMEDSLLSFHKIPDKNIVSWNALINGYAQNGRGEEAIGFYNEMKAKGVNPNAVTFLGLLSACNHSGLVEDGLEYFHETKMKNPSLIEPAHYACMVDLLARSGRFLEAERFIQDLPFDPGVGFWKALLGGCQIHMNMELGEVAGRKILDLDPSDVSSYVMLSNAHSVAGRWQNVLDVRREMKEKRMKRVPGCSWIEVGFKIHVFVNGDRESGDPYEIRKILSCVYDHVKEFESVLIVCYS</sequence>
<feature type="repeat" description="PPR" evidence="2">
    <location>
        <begin position="244"/>
        <end position="274"/>
    </location>
</feature>
<dbReference type="PROSITE" id="PS51375">
    <property type="entry name" value="PPR"/>
    <property type="match status" value="5"/>
</dbReference>
<dbReference type="GO" id="GO:0009451">
    <property type="term" value="P:RNA modification"/>
    <property type="evidence" value="ECO:0007669"/>
    <property type="project" value="InterPro"/>
</dbReference>
<organism evidence="4 5">
    <name type="scientific">Lactuca saligna</name>
    <name type="common">Willowleaf lettuce</name>
    <dbReference type="NCBI Taxonomy" id="75948"/>
    <lineage>
        <taxon>Eukaryota</taxon>
        <taxon>Viridiplantae</taxon>
        <taxon>Streptophyta</taxon>
        <taxon>Embryophyta</taxon>
        <taxon>Tracheophyta</taxon>
        <taxon>Spermatophyta</taxon>
        <taxon>Magnoliopsida</taxon>
        <taxon>eudicotyledons</taxon>
        <taxon>Gunneridae</taxon>
        <taxon>Pentapetalae</taxon>
        <taxon>asterids</taxon>
        <taxon>campanulids</taxon>
        <taxon>Asterales</taxon>
        <taxon>Asteraceae</taxon>
        <taxon>Cichorioideae</taxon>
        <taxon>Cichorieae</taxon>
        <taxon>Lactucinae</taxon>
        <taxon>Lactuca</taxon>
    </lineage>
</organism>
<feature type="repeat" description="PPR" evidence="2">
    <location>
        <begin position="143"/>
        <end position="177"/>
    </location>
</feature>
<evidence type="ECO:0000313" key="5">
    <source>
        <dbReference type="Proteomes" id="UP001177003"/>
    </source>
</evidence>
<dbReference type="InterPro" id="IPR011990">
    <property type="entry name" value="TPR-like_helical_dom_sf"/>
</dbReference>
<evidence type="ECO:0000256" key="2">
    <source>
        <dbReference type="PROSITE-ProRule" id="PRU00708"/>
    </source>
</evidence>
<dbReference type="InterPro" id="IPR002885">
    <property type="entry name" value="PPR_rpt"/>
</dbReference>